<feature type="chain" id="PRO_5046895259" description="Lipoprotein" evidence="1">
    <location>
        <begin position="23"/>
        <end position="283"/>
    </location>
</feature>
<proteinExistence type="predicted"/>
<protein>
    <recommendedName>
        <fullName evidence="4">Lipoprotein</fullName>
    </recommendedName>
</protein>
<organism evidence="2 3">
    <name type="scientific">Paraburkholderia silvatlantica</name>
    <dbReference type="NCBI Taxonomy" id="321895"/>
    <lineage>
        <taxon>Bacteria</taxon>
        <taxon>Pseudomonadati</taxon>
        <taxon>Pseudomonadota</taxon>
        <taxon>Betaproteobacteria</taxon>
        <taxon>Burkholderiales</taxon>
        <taxon>Burkholderiaceae</taxon>
        <taxon>Paraburkholderia</taxon>
    </lineage>
</organism>
<dbReference type="PROSITE" id="PS51257">
    <property type="entry name" value="PROKAR_LIPOPROTEIN"/>
    <property type="match status" value="1"/>
</dbReference>
<evidence type="ECO:0000313" key="3">
    <source>
        <dbReference type="Proteomes" id="UP000533533"/>
    </source>
</evidence>
<feature type="signal peptide" evidence="1">
    <location>
        <begin position="1"/>
        <end position="22"/>
    </location>
</feature>
<evidence type="ECO:0008006" key="4">
    <source>
        <dbReference type="Google" id="ProtNLM"/>
    </source>
</evidence>
<dbReference type="EMBL" id="JACHVZ010000011">
    <property type="protein sequence ID" value="MBB2929660.1"/>
    <property type="molecule type" value="Genomic_DNA"/>
</dbReference>
<sequence length="283" mass="30928">MKTKFISILPVVVLMAACNKHAENPRQLAAATSAPAPTTTAASPSVATLSSADKATYTRELNLSLNSMTEADWKTYYQTTVDAIANSSTTTPDQLAAVKFPGYASIRNPFDKQQFQDAHKSDLAMTAKEPAKVKLVFDGRGFYPVSLSAGDPLKGHYEWQGSFQQIMVGYSWQDVARTVDNKGVMHEKSVTTTIRYHLNSFAPRINRKYERDVPTDAAKQIEFELSRDNGGNENLPAIVYATVQSVQVTGSEDQSTHAIDVNLAVDGFDVAVGKGKDIKPLFN</sequence>
<comment type="caution">
    <text evidence="2">The sequence shown here is derived from an EMBL/GenBank/DDBJ whole genome shotgun (WGS) entry which is preliminary data.</text>
</comment>
<name>A0ABR6FQG9_9BURK</name>
<keyword evidence="3" id="KW-1185">Reference proteome</keyword>
<evidence type="ECO:0000256" key="1">
    <source>
        <dbReference type="SAM" id="SignalP"/>
    </source>
</evidence>
<reference evidence="2 3" key="1">
    <citation type="submission" date="2020-08" db="EMBL/GenBank/DDBJ databases">
        <title>Genomic Encyclopedia of Type Strains, Phase IV (KMG-V): Genome sequencing to study the core and pangenomes of soil and plant-associated prokaryotes.</title>
        <authorList>
            <person name="Whitman W."/>
        </authorList>
    </citation>
    <scope>NUCLEOTIDE SEQUENCE [LARGE SCALE GENOMIC DNA]</scope>
    <source>
        <strain evidence="2 3">SRMrh-85</strain>
    </source>
</reference>
<dbReference type="Proteomes" id="UP000533533">
    <property type="component" value="Unassembled WGS sequence"/>
</dbReference>
<keyword evidence="1" id="KW-0732">Signal</keyword>
<dbReference type="RefSeq" id="WP_133253637.1">
    <property type="nucleotide sequence ID" value="NZ_JACHVZ010000011.1"/>
</dbReference>
<accession>A0ABR6FQG9</accession>
<gene>
    <name evidence="2" type="ORF">FHX59_004102</name>
</gene>
<evidence type="ECO:0000313" key="2">
    <source>
        <dbReference type="EMBL" id="MBB2929660.1"/>
    </source>
</evidence>